<keyword evidence="8" id="KW-0560">Oxidoreductase</keyword>
<dbReference type="PANTHER" id="PTHR21308">
    <property type="entry name" value="PHYTANOYL-COA ALPHA-HYDROXYLASE"/>
    <property type="match status" value="1"/>
</dbReference>
<evidence type="ECO:0000313" key="14">
    <source>
        <dbReference type="EMBL" id="CAL1263530.1"/>
    </source>
</evidence>
<feature type="compositionally biased region" description="Polar residues" evidence="13">
    <location>
        <begin position="1"/>
        <end position="20"/>
    </location>
</feature>
<evidence type="ECO:0000256" key="13">
    <source>
        <dbReference type="SAM" id="MobiDB-lite"/>
    </source>
</evidence>
<evidence type="ECO:0000256" key="9">
    <source>
        <dbReference type="ARBA" id="ARBA00023004"/>
    </source>
</evidence>
<evidence type="ECO:0000256" key="4">
    <source>
        <dbReference type="ARBA" id="ARBA00005830"/>
    </source>
</evidence>
<comment type="cofactor">
    <cofactor evidence="1">
        <name>L-ascorbate</name>
        <dbReference type="ChEBI" id="CHEBI:38290"/>
    </cofactor>
</comment>
<dbReference type="InterPro" id="IPR047128">
    <property type="entry name" value="PhyH"/>
</dbReference>
<proteinExistence type="inferred from homology"/>
<evidence type="ECO:0000256" key="2">
    <source>
        <dbReference type="ARBA" id="ARBA00001962"/>
    </source>
</evidence>
<protein>
    <recommendedName>
        <fullName evidence="10">phytanoyl-CoA dioxygenase</fullName>
        <ecNumber evidence="10">1.14.11.18</ecNumber>
    </recommendedName>
    <alternativeName>
        <fullName evidence="11">Phytanic acid oxidase</fullName>
    </alternativeName>
    <alternativeName>
        <fullName evidence="12">Phytanoyl-CoA alpha-hydroxylase</fullName>
    </alternativeName>
</protein>
<reference evidence="14 15" key="1">
    <citation type="submission" date="2024-04" db="EMBL/GenBank/DDBJ databases">
        <authorList>
            <person name="Rising A."/>
            <person name="Reimegard J."/>
            <person name="Sonavane S."/>
            <person name="Akerstrom W."/>
            <person name="Nylinder S."/>
            <person name="Hedman E."/>
            <person name="Kallberg Y."/>
        </authorList>
    </citation>
    <scope>NUCLEOTIDE SEQUENCE [LARGE SCALE GENOMIC DNA]</scope>
</reference>
<keyword evidence="6" id="KW-0847">Vitamin C</keyword>
<organism evidence="14 15">
    <name type="scientific">Larinioides sclopetarius</name>
    <dbReference type="NCBI Taxonomy" id="280406"/>
    <lineage>
        <taxon>Eukaryota</taxon>
        <taxon>Metazoa</taxon>
        <taxon>Ecdysozoa</taxon>
        <taxon>Arthropoda</taxon>
        <taxon>Chelicerata</taxon>
        <taxon>Arachnida</taxon>
        <taxon>Araneae</taxon>
        <taxon>Araneomorphae</taxon>
        <taxon>Entelegynae</taxon>
        <taxon>Araneoidea</taxon>
        <taxon>Araneidae</taxon>
        <taxon>Larinioides</taxon>
    </lineage>
</organism>
<dbReference type="PANTHER" id="PTHR21308:SF1">
    <property type="entry name" value="PHYTANOYL-COA DIOXYGENASE, PEROXISOMAL"/>
    <property type="match status" value="1"/>
</dbReference>
<evidence type="ECO:0000256" key="6">
    <source>
        <dbReference type="ARBA" id="ARBA00022896"/>
    </source>
</evidence>
<dbReference type="GO" id="GO:0048244">
    <property type="term" value="F:phytanoyl-CoA dioxygenase activity"/>
    <property type="evidence" value="ECO:0007669"/>
    <property type="project" value="UniProtKB-EC"/>
</dbReference>
<evidence type="ECO:0000256" key="5">
    <source>
        <dbReference type="ARBA" id="ARBA00022723"/>
    </source>
</evidence>
<comment type="cofactor">
    <cofactor evidence="2">
        <name>Fe cation</name>
        <dbReference type="ChEBI" id="CHEBI:24875"/>
    </cofactor>
</comment>
<dbReference type="GO" id="GO:0046872">
    <property type="term" value="F:metal ion binding"/>
    <property type="evidence" value="ECO:0007669"/>
    <property type="project" value="UniProtKB-KW"/>
</dbReference>
<dbReference type="GO" id="GO:0001561">
    <property type="term" value="P:fatty acid alpha-oxidation"/>
    <property type="evidence" value="ECO:0007669"/>
    <property type="project" value="InterPro"/>
</dbReference>
<dbReference type="Gene3D" id="2.60.120.620">
    <property type="entry name" value="q2cbj1_9rhob like domain"/>
    <property type="match status" value="2"/>
</dbReference>
<keyword evidence="5" id="KW-0479">Metal-binding</keyword>
<keyword evidence="9" id="KW-0408">Iron</keyword>
<comment type="similarity">
    <text evidence="4">Belongs to the PhyH family.</text>
</comment>
<evidence type="ECO:0000256" key="8">
    <source>
        <dbReference type="ARBA" id="ARBA00023002"/>
    </source>
</evidence>
<evidence type="ECO:0000256" key="11">
    <source>
        <dbReference type="ARBA" id="ARBA00034921"/>
    </source>
</evidence>
<name>A0AAV1YXC9_9ARAC</name>
<evidence type="ECO:0000256" key="10">
    <source>
        <dbReference type="ARBA" id="ARBA00034809"/>
    </source>
</evidence>
<accession>A0AAV1YXC9</accession>
<keyword evidence="15" id="KW-1185">Reference proteome</keyword>
<dbReference type="SUPFAM" id="SSF51197">
    <property type="entry name" value="Clavaminate synthase-like"/>
    <property type="match status" value="2"/>
</dbReference>
<dbReference type="Pfam" id="PF05721">
    <property type="entry name" value="PhyH"/>
    <property type="match status" value="2"/>
</dbReference>
<feature type="region of interest" description="Disordered" evidence="13">
    <location>
        <begin position="1"/>
        <end position="24"/>
    </location>
</feature>
<dbReference type="EMBL" id="CAXIEN010000009">
    <property type="protein sequence ID" value="CAL1263530.1"/>
    <property type="molecule type" value="Genomic_DNA"/>
</dbReference>
<dbReference type="EC" id="1.14.11.18" evidence="10"/>
<evidence type="ECO:0000313" key="15">
    <source>
        <dbReference type="Proteomes" id="UP001497382"/>
    </source>
</evidence>
<comment type="caution">
    <text evidence="14">The sequence shown here is derived from an EMBL/GenBank/DDBJ whole genome shotgun (WGS) entry which is preliminary data.</text>
</comment>
<comment type="pathway">
    <text evidence="3">Lipid metabolism; fatty acid metabolism.</text>
</comment>
<dbReference type="GO" id="GO:0005777">
    <property type="term" value="C:peroxisome"/>
    <property type="evidence" value="ECO:0007669"/>
    <property type="project" value="UniProtKB-ARBA"/>
</dbReference>
<dbReference type="Proteomes" id="UP001497382">
    <property type="component" value="Unassembled WGS sequence"/>
</dbReference>
<evidence type="ECO:0000256" key="1">
    <source>
        <dbReference type="ARBA" id="ARBA00001961"/>
    </source>
</evidence>
<sequence>MADSGSNNIYRFQDPETSSPKMHAFGLQNPMKAGVYKSNYSETRKPTNPRKFKYTNDFNTLSREQRLFYEENGFIIIPKLVSLDCLERYKQRFKDICEGKVHVPGLTIMKDVTFNKDKHTERVINKIQDLIYDDELFEYCKLPQILDYVMCFCGPNIKAMHTMLINKPPDPGTLTSRHPMHQDMHYFPFRPADKIVCSWTAMETVNRANGCLVAIPGSHKGDLLEHGYPDWESGVNKMFHGILDLKEKEMSKRVYLEMEPGDTVFFHPLLIHGSGANRTDGFRKAISCHYAAANCYYIDVTGTIQENMAQEIIDVLKKNGVYVDDIKLLVIKIQAFDYCKRSCWRLGIMADSDSNHIYRYQDPETSSPKMHAFGLQNPMKAGVYKSNYSETRKPTNPRKFKYTNDFNTLSREQRLFYEENGFIIIPKLVSLDCLERYKQRFKDICEGKVHVPGLTVMKDVTFNKDKHSERVINKIQDYIFDDELFEYCKLPQILDYVMCFCGASIKAMHTMLINKPPDPGTLTSRHPLHQDLHYFPFRPADKIVCSWTAMETVNRANGCLVAIPGSHKGDLLEHGYPDWESGVNKMYHGILDLKENEMSKRVHLEMEPGDTVFFHPLLIHGSGANRTDGFRKAISCHYAATNCYYIDVTGTTQENMAQEIIDVAKKKGVYVDDIKYVWQLRGRLVRGIESTL</sequence>
<keyword evidence="7" id="KW-0223">Dioxygenase</keyword>
<dbReference type="FunFam" id="2.60.120.620:FF:000012">
    <property type="entry name" value="Phytanoyl-CoA dioxygenase, peroxisomal"/>
    <property type="match status" value="2"/>
</dbReference>
<dbReference type="GO" id="GO:0031418">
    <property type="term" value="F:L-ascorbic acid binding"/>
    <property type="evidence" value="ECO:0007669"/>
    <property type="project" value="UniProtKB-KW"/>
</dbReference>
<evidence type="ECO:0000256" key="3">
    <source>
        <dbReference type="ARBA" id="ARBA00004872"/>
    </source>
</evidence>
<gene>
    <name evidence="14" type="ORF">LARSCL_LOCUS1544</name>
</gene>
<dbReference type="AlphaFoldDB" id="A0AAV1YXC9"/>
<evidence type="ECO:0000256" key="7">
    <source>
        <dbReference type="ARBA" id="ARBA00022964"/>
    </source>
</evidence>
<dbReference type="InterPro" id="IPR008775">
    <property type="entry name" value="Phytyl_CoA_dOase-like"/>
</dbReference>
<evidence type="ECO:0000256" key="12">
    <source>
        <dbReference type="ARBA" id="ARBA00034924"/>
    </source>
</evidence>